<accession>A0A1L8CS13</accession>
<dbReference type="CDD" id="cd21128">
    <property type="entry name" value="SPASM_rSAM"/>
    <property type="match status" value="1"/>
</dbReference>
<feature type="domain" description="Radical SAM core" evidence="5">
    <location>
        <begin position="111"/>
        <end position="323"/>
    </location>
</feature>
<name>A0A1L8CS13_9THEO</name>
<dbReference type="AlphaFoldDB" id="A0A1L8CS13"/>
<reference evidence="7" key="1">
    <citation type="submission" date="2016-12" db="EMBL/GenBank/DDBJ databases">
        <title>Draft Genome Sequences od Carboxydothermus pertinax and islandicus, Hydrogenogenic Carboxydotrophic Bacteria.</title>
        <authorList>
            <person name="Fukuyama Y."/>
            <person name="Ohmae K."/>
            <person name="Yoneda Y."/>
            <person name="Yoshida T."/>
            <person name="Sako Y."/>
        </authorList>
    </citation>
    <scope>NUCLEOTIDE SEQUENCE [LARGE SCALE GENOMIC DNA]</scope>
    <source>
        <strain evidence="7">Ug1</strain>
    </source>
</reference>
<dbReference type="InterPro" id="IPR023885">
    <property type="entry name" value="4Fe4S-binding_SPASM_dom"/>
</dbReference>
<evidence type="ECO:0000259" key="5">
    <source>
        <dbReference type="PROSITE" id="PS51918"/>
    </source>
</evidence>
<comment type="caution">
    <text evidence="6">The sequence shown here is derived from an EMBL/GenBank/DDBJ whole genome shotgun (WGS) entry which is preliminary data.</text>
</comment>
<dbReference type="SFLD" id="SFLDS00029">
    <property type="entry name" value="Radical_SAM"/>
    <property type="match status" value="1"/>
</dbReference>
<dbReference type="InterPro" id="IPR013785">
    <property type="entry name" value="Aldolase_TIM"/>
</dbReference>
<sequence length="459" mass="52499">MALKANIEFAKKYVAEKLLGELLKYLEKDPEKNVLNILKLLHKIAREENHKAYISYLIESYEKYPAVKEQFRRFFAETNPDILTKLAYNTIINGVLFGIPKQKQYKAQTGIHVPFTLLVDPTSRCNLGCTGCWAGKYQKGPELSFERLDRLFNEAKELGIYFIVLSGGEPLMYERLFELFEKHNDMAFMAYTNGTLIDEAMADKIAKVGNFSPAISIEGFTERTDARRGKGVFAKITRAMDSLRERGVYFGASVTVTRENYLELTSDEFIDFLVEKGVKYIWSFHYVPVGKNPDTSLMLTPEERLYLAQRIPILRITKPIMIADFWNDGHITHGCIAGGRSYFHINARGEVEPCAFVHFAVDNINEKPLKEVLKNPLFTAYQKRQPFSENYFAPCPIIDVPQALRDIVAESNAHPTHEGADEVLAGVTAEFLDKRAAEWDKVSRVLNEYKKERIAQMKM</sequence>
<protein>
    <submittedName>
        <fullName evidence="6">Radical SAM protein</fullName>
    </submittedName>
</protein>
<dbReference type="GO" id="GO:0003824">
    <property type="term" value="F:catalytic activity"/>
    <property type="evidence" value="ECO:0007669"/>
    <property type="project" value="InterPro"/>
</dbReference>
<dbReference type="Pfam" id="PF13186">
    <property type="entry name" value="SPASM"/>
    <property type="match status" value="1"/>
</dbReference>
<keyword evidence="4" id="KW-0411">Iron-sulfur</keyword>
<dbReference type="PROSITE" id="PS51918">
    <property type="entry name" value="RADICAL_SAM"/>
    <property type="match status" value="1"/>
</dbReference>
<dbReference type="Proteomes" id="UP000187485">
    <property type="component" value="Unassembled WGS sequence"/>
</dbReference>
<dbReference type="SUPFAM" id="SSF102114">
    <property type="entry name" value="Radical SAM enzymes"/>
    <property type="match status" value="1"/>
</dbReference>
<dbReference type="PANTHER" id="PTHR43524:SF1">
    <property type="entry name" value="RADICAL SAM SUPERFAMILY PROTEIN"/>
    <property type="match status" value="1"/>
</dbReference>
<dbReference type="CDD" id="cd01335">
    <property type="entry name" value="Radical_SAM"/>
    <property type="match status" value="1"/>
</dbReference>
<dbReference type="OrthoDB" id="9782387at2"/>
<keyword evidence="7" id="KW-1185">Reference proteome</keyword>
<dbReference type="GO" id="GO:0046872">
    <property type="term" value="F:metal ion binding"/>
    <property type="evidence" value="ECO:0007669"/>
    <property type="project" value="UniProtKB-KW"/>
</dbReference>
<evidence type="ECO:0000313" key="7">
    <source>
        <dbReference type="Proteomes" id="UP000187485"/>
    </source>
</evidence>
<dbReference type="InterPro" id="IPR007197">
    <property type="entry name" value="rSAM"/>
</dbReference>
<keyword evidence="1" id="KW-0949">S-adenosyl-L-methionine</keyword>
<proteinExistence type="predicted"/>
<dbReference type="GO" id="GO:0051536">
    <property type="term" value="F:iron-sulfur cluster binding"/>
    <property type="evidence" value="ECO:0007669"/>
    <property type="project" value="UniProtKB-KW"/>
</dbReference>
<dbReference type="SFLD" id="SFLDG01067">
    <property type="entry name" value="SPASM/twitch_domain_containing"/>
    <property type="match status" value="1"/>
</dbReference>
<dbReference type="InterPro" id="IPR058240">
    <property type="entry name" value="rSAM_sf"/>
</dbReference>
<keyword evidence="3" id="KW-0408">Iron</keyword>
<evidence type="ECO:0000256" key="4">
    <source>
        <dbReference type="ARBA" id="ARBA00023014"/>
    </source>
</evidence>
<dbReference type="EMBL" id="BDJK01000004">
    <property type="protein sequence ID" value="GAV21725.1"/>
    <property type="molecule type" value="Genomic_DNA"/>
</dbReference>
<dbReference type="PANTHER" id="PTHR43524">
    <property type="entry name" value="RADICAL SAM SUPERFAMILY PROTEIN"/>
    <property type="match status" value="1"/>
</dbReference>
<dbReference type="STRING" id="870242.cpu_02350"/>
<gene>
    <name evidence="6" type="ORF">cpu_02350</name>
</gene>
<keyword evidence="2" id="KW-0479">Metal-binding</keyword>
<dbReference type="RefSeq" id="WP_075858178.1">
    <property type="nucleotide sequence ID" value="NZ_BDJK01000004.1"/>
</dbReference>
<evidence type="ECO:0000256" key="1">
    <source>
        <dbReference type="ARBA" id="ARBA00022691"/>
    </source>
</evidence>
<evidence type="ECO:0000256" key="3">
    <source>
        <dbReference type="ARBA" id="ARBA00023004"/>
    </source>
</evidence>
<evidence type="ECO:0000256" key="2">
    <source>
        <dbReference type="ARBA" id="ARBA00022723"/>
    </source>
</evidence>
<dbReference type="InterPro" id="IPR006638">
    <property type="entry name" value="Elp3/MiaA/NifB-like_rSAM"/>
</dbReference>
<dbReference type="SMART" id="SM00729">
    <property type="entry name" value="Elp3"/>
    <property type="match status" value="1"/>
</dbReference>
<dbReference type="Pfam" id="PF04055">
    <property type="entry name" value="Radical_SAM"/>
    <property type="match status" value="1"/>
</dbReference>
<organism evidence="6 7">
    <name type="scientific">Carboxydothermus pertinax</name>
    <dbReference type="NCBI Taxonomy" id="870242"/>
    <lineage>
        <taxon>Bacteria</taxon>
        <taxon>Bacillati</taxon>
        <taxon>Bacillota</taxon>
        <taxon>Clostridia</taxon>
        <taxon>Thermoanaerobacterales</taxon>
        <taxon>Thermoanaerobacteraceae</taxon>
        <taxon>Carboxydothermus</taxon>
    </lineage>
</organism>
<evidence type="ECO:0000313" key="6">
    <source>
        <dbReference type="EMBL" id="GAV21725.1"/>
    </source>
</evidence>
<dbReference type="Gene3D" id="3.20.20.70">
    <property type="entry name" value="Aldolase class I"/>
    <property type="match status" value="1"/>
</dbReference>